<dbReference type="KEGG" id="dci:113469093"/>
<dbReference type="RefSeq" id="XP_026682344.1">
    <property type="nucleotide sequence ID" value="XM_026826543.1"/>
</dbReference>
<feature type="transmembrane region" description="Helical" evidence="1">
    <location>
        <begin position="140"/>
        <end position="161"/>
    </location>
</feature>
<keyword evidence="1" id="KW-1133">Transmembrane helix</keyword>
<feature type="transmembrane region" description="Helical" evidence="1">
    <location>
        <begin position="269"/>
        <end position="288"/>
    </location>
</feature>
<keyword evidence="1" id="KW-0472">Membrane</keyword>
<accession>A0A3Q0J1K0</accession>
<dbReference type="GeneID" id="113469093"/>
<evidence type="ECO:0000313" key="3">
    <source>
        <dbReference type="Proteomes" id="UP000079169"/>
    </source>
</evidence>
<dbReference type="InterPro" id="IPR002656">
    <property type="entry name" value="Acyl_transf_3_dom"/>
</dbReference>
<feature type="transmembrane region" description="Helical" evidence="1">
    <location>
        <begin position="322"/>
        <end position="339"/>
    </location>
</feature>
<dbReference type="PaxDb" id="121845-A0A3Q0J1K0"/>
<dbReference type="GO" id="GO:0016747">
    <property type="term" value="F:acyltransferase activity, transferring groups other than amino-acyl groups"/>
    <property type="evidence" value="ECO:0007669"/>
    <property type="project" value="InterPro"/>
</dbReference>
<keyword evidence="3" id="KW-1185">Reference proteome</keyword>
<evidence type="ECO:0000313" key="4">
    <source>
        <dbReference type="RefSeq" id="XP_026682344.1"/>
    </source>
</evidence>
<dbReference type="Proteomes" id="UP000079169">
    <property type="component" value="Unplaced"/>
</dbReference>
<dbReference type="InterPro" id="IPR052728">
    <property type="entry name" value="O2_lipid_transport_reg"/>
</dbReference>
<feature type="transmembrane region" description="Helical" evidence="1">
    <location>
        <begin position="239"/>
        <end position="260"/>
    </location>
</feature>
<sequence>MCYSGKEMEERHMPLIGKLWVLGLLLLVILMVMGTIVDYQYGTEQQAMEKQLKDTKEESTDKLAQSAMSFLTTFSFISNMRRLCRTSEDDNEVSIIHAIKYLTICGVIMFHREVFGMGYARNMAFFERLLHKTSYFLLTSTTQTLDAFFYLAGFLLARVLIKERGHINILSTIVYRVIRLYPLILASIAFAIWVYPYLGEGPRWKSVVDGGAESCQQYWWHNLLFISSLFEDTELCISVMWFLSTEFQLFLLGLAIVALAEKFPSHRTVILSASFIISHIVPSVFIYFQRETSLWIMTIWDIQNINLTPHIRAMYLKFYIRMPPYIFGACSAYVIDYLLKKQVKITGVSCESFKSFDYSKVGIYSWSP</sequence>
<dbReference type="AlphaFoldDB" id="A0A3Q0J1K0"/>
<reference evidence="4" key="1">
    <citation type="submission" date="2025-08" db="UniProtKB">
        <authorList>
            <consortium name="RefSeq"/>
        </authorList>
    </citation>
    <scope>IDENTIFICATION</scope>
</reference>
<protein>
    <submittedName>
        <fullName evidence="4">Nose resistant to fluoxetine protein 6-like</fullName>
    </submittedName>
</protein>
<proteinExistence type="predicted"/>
<feature type="domain" description="Acyltransferase 3" evidence="2">
    <location>
        <begin position="96"/>
        <end position="341"/>
    </location>
</feature>
<feature type="transmembrane region" description="Helical" evidence="1">
    <location>
        <begin position="173"/>
        <end position="195"/>
    </location>
</feature>
<gene>
    <name evidence="4" type="primary">LOC113469093</name>
</gene>
<dbReference type="STRING" id="121845.A0A3Q0J1K0"/>
<dbReference type="PANTHER" id="PTHR11161">
    <property type="entry name" value="O-ACYLTRANSFERASE"/>
    <property type="match status" value="1"/>
</dbReference>
<feature type="transmembrane region" description="Helical" evidence="1">
    <location>
        <begin position="20"/>
        <end position="42"/>
    </location>
</feature>
<name>A0A3Q0J1K0_DIACI</name>
<dbReference type="PANTHER" id="PTHR11161:SF22">
    <property type="entry name" value="ACYLTRANSFERASE 3 DOMAIN-CONTAINING PROTEIN-RELATED"/>
    <property type="match status" value="1"/>
</dbReference>
<evidence type="ECO:0000256" key="1">
    <source>
        <dbReference type="SAM" id="Phobius"/>
    </source>
</evidence>
<keyword evidence="1" id="KW-0812">Transmembrane</keyword>
<organism evidence="3 4">
    <name type="scientific">Diaphorina citri</name>
    <name type="common">Asian citrus psyllid</name>
    <dbReference type="NCBI Taxonomy" id="121845"/>
    <lineage>
        <taxon>Eukaryota</taxon>
        <taxon>Metazoa</taxon>
        <taxon>Ecdysozoa</taxon>
        <taxon>Arthropoda</taxon>
        <taxon>Hexapoda</taxon>
        <taxon>Insecta</taxon>
        <taxon>Pterygota</taxon>
        <taxon>Neoptera</taxon>
        <taxon>Paraneoptera</taxon>
        <taxon>Hemiptera</taxon>
        <taxon>Sternorrhyncha</taxon>
        <taxon>Psylloidea</taxon>
        <taxon>Psyllidae</taxon>
        <taxon>Diaphorininae</taxon>
        <taxon>Diaphorina</taxon>
    </lineage>
</organism>
<feature type="transmembrane region" description="Helical" evidence="1">
    <location>
        <begin position="101"/>
        <end position="120"/>
    </location>
</feature>
<feature type="transmembrane region" description="Helical" evidence="1">
    <location>
        <begin position="62"/>
        <end position="80"/>
    </location>
</feature>
<dbReference type="Pfam" id="PF01757">
    <property type="entry name" value="Acyl_transf_3"/>
    <property type="match status" value="1"/>
</dbReference>
<evidence type="ECO:0000259" key="2">
    <source>
        <dbReference type="Pfam" id="PF01757"/>
    </source>
</evidence>